<keyword evidence="3 5" id="KW-1133">Transmembrane helix</keyword>
<dbReference type="CDD" id="cd06174">
    <property type="entry name" value="MFS"/>
    <property type="match status" value="1"/>
</dbReference>
<name>A0A0F0K9S2_9MICO</name>
<evidence type="ECO:0000313" key="7">
    <source>
        <dbReference type="EMBL" id="KJL17697.1"/>
    </source>
</evidence>
<evidence type="ECO:0000256" key="2">
    <source>
        <dbReference type="ARBA" id="ARBA00022692"/>
    </source>
</evidence>
<dbReference type="InterPro" id="IPR011701">
    <property type="entry name" value="MFS"/>
</dbReference>
<feature type="transmembrane region" description="Helical" evidence="5">
    <location>
        <begin position="144"/>
        <end position="167"/>
    </location>
</feature>
<proteinExistence type="predicted"/>
<protein>
    <submittedName>
        <fullName evidence="7">Putative galactarate transporter</fullName>
    </submittedName>
</protein>
<dbReference type="Gene3D" id="1.20.1250.20">
    <property type="entry name" value="MFS general substrate transporter like domains"/>
    <property type="match status" value="2"/>
</dbReference>
<evidence type="ECO:0000313" key="8">
    <source>
        <dbReference type="Proteomes" id="UP000033572"/>
    </source>
</evidence>
<comment type="subcellular location">
    <subcellularLocation>
        <location evidence="1">Cell membrane</location>
        <topology evidence="1">Multi-pass membrane protein</topology>
    </subcellularLocation>
</comment>
<feature type="transmembrane region" description="Helical" evidence="5">
    <location>
        <begin position="339"/>
        <end position="359"/>
    </location>
</feature>
<evidence type="ECO:0000256" key="1">
    <source>
        <dbReference type="ARBA" id="ARBA00004651"/>
    </source>
</evidence>
<feature type="transmembrane region" description="Helical" evidence="5">
    <location>
        <begin position="273"/>
        <end position="294"/>
    </location>
</feature>
<dbReference type="PANTHER" id="PTHR43184:SF12">
    <property type="entry name" value="SUGAR PHOSPHATE EXCHANGER 3"/>
    <property type="match status" value="1"/>
</dbReference>
<accession>A0A0F0K9S2</accession>
<evidence type="ECO:0000256" key="3">
    <source>
        <dbReference type="ARBA" id="ARBA00022989"/>
    </source>
</evidence>
<keyword evidence="4 5" id="KW-0472">Membrane</keyword>
<dbReference type="SUPFAM" id="SSF103473">
    <property type="entry name" value="MFS general substrate transporter"/>
    <property type="match status" value="1"/>
</dbReference>
<feature type="transmembrane region" description="Helical" evidence="5">
    <location>
        <begin position="440"/>
        <end position="460"/>
    </location>
</feature>
<keyword evidence="2 5" id="KW-0812">Transmembrane</keyword>
<feature type="transmembrane region" description="Helical" evidence="5">
    <location>
        <begin position="91"/>
        <end position="113"/>
    </location>
</feature>
<dbReference type="GO" id="GO:0022857">
    <property type="term" value="F:transmembrane transporter activity"/>
    <property type="evidence" value="ECO:0007669"/>
    <property type="project" value="InterPro"/>
</dbReference>
<feature type="transmembrane region" description="Helical" evidence="5">
    <location>
        <begin position="120"/>
        <end position="138"/>
    </location>
</feature>
<evidence type="ECO:0000259" key="6">
    <source>
        <dbReference type="PROSITE" id="PS50850"/>
    </source>
</evidence>
<feature type="transmembrane region" description="Helical" evidence="5">
    <location>
        <begin position="52"/>
        <end position="71"/>
    </location>
</feature>
<feature type="domain" description="Major facilitator superfamily (MFS) profile" evidence="6">
    <location>
        <begin position="55"/>
        <end position="466"/>
    </location>
</feature>
<comment type="caution">
    <text evidence="7">The sequence shown here is derived from an EMBL/GenBank/DDBJ whole genome shotgun (WGS) entry which is preliminary data.</text>
</comment>
<reference evidence="7 8" key="1">
    <citation type="submission" date="2015-02" db="EMBL/GenBank/DDBJ databases">
        <title>Draft genome sequences of ten Microbacterium spp. with emphasis on heavy metal contaminated environments.</title>
        <authorList>
            <person name="Corretto E."/>
        </authorList>
    </citation>
    <scope>NUCLEOTIDE SEQUENCE [LARGE SCALE GENOMIC DNA]</scope>
    <source>
        <strain evidence="7 8">DSM 12966</strain>
    </source>
</reference>
<gene>
    <name evidence="7" type="primary">garP</name>
    <name evidence="7" type="ORF">RN50_02795</name>
</gene>
<dbReference type="AlphaFoldDB" id="A0A0F0K9S2"/>
<dbReference type="PROSITE" id="PS50850">
    <property type="entry name" value="MFS"/>
    <property type="match status" value="1"/>
</dbReference>
<feature type="transmembrane region" description="Helical" evidence="5">
    <location>
        <begin position="207"/>
        <end position="229"/>
    </location>
</feature>
<sequence>MQESYGHGSPGVRHREGRVARIRTRESAAEREYRGGVQQVPRSPVTDPGWRAWLIWGVGVAAYVLAITNRTSLGAVGVEAADRFQADASTLALFAVVQLAVYGGMQIPIGILLDRFGSRPIMTIGMLLMAAGQLTMALSPSIGVAVFARILLGAGDAAIFPAVLRLVATWFPAQRGPLMVQFTGIIGQAGQLVALVPLAALLHATSWTITFGSIAGLGVLFTILVALLIRNHPAERGADVSVDTDTGVIRVVTSSIDTGVGIRAAWAHPGTRLAFWSHFTSPFAGTAFILLWGMPFLTAAQGLDTAHAAGIISVYVVAGMALGPIIGDLSRRLPNQRSLALVLPAVGVQVGAWIAVLALPGPAPLWLLYVLAVALATGGPASMIAFDHARTHNPSHRLSTATGVTNAGGFVAALIAIWLIGLALDVQGAGTPETYSFEAFRIAFLMPIPLWILGVVFIVIERKRTRIRMGLDPDKHR</sequence>
<dbReference type="InterPro" id="IPR036259">
    <property type="entry name" value="MFS_trans_sf"/>
</dbReference>
<dbReference type="EMBL" id="JYIU01000046">
    <property type="protein sequence ID" value="KJL17697.1"/>
    <property type="molecule type" value="Genomic_DNA"/>
</dbReference>
<dbReference type="PATRIC" id="fig|104336.4.peg.2837"/>
<dbReference type="PANTHER" id="PTHR43184">
    <property type="entry name" value="MAJOR FACILITATOR SUPERFAMILY TRANSPORTER 16, ISOFORM B"/>
    <property type="match status" value="1"/>
</dbReference>
<dbReference type="Proteomes" id="UP000033572">
    <property type="component" value="Unassembled WGS sequence"/>
</dbReference>
<keyword evidence="8" id="KW-1185">Reference proteome</keyword>
<dbReference type="GO" id="GO:0005886">
    <property type="term" value="C:plasma membrane"/>
    <property type="evidence" value="ECO:0007669"/>
    <property type="project" value="UniProtKB-SubCell"/>
</dbReference>
<feature type="transmembrane region" description="Helical" evidence="5">
    <location>
        <begin position="365"/>
        <end position="386"/>
    </location>
</feature>
<feature type="transmembrane region" description="Helical" evidence="5">
    <location>
        <begin position="398"/>
        <end position="420"/>
    </location>
</feature>
<evidence type="ECO:0000256" key="4">
    <source>
        <dbReference type="ARBA" id="ARBA00023136"/>
    </source>
</evidence>
<dbReference type="InterPro" id="IPR020846">
    <property type="entry name" value="MFS_dom"/>
</dbReference>
<organism evidence="7 8">
    <name type="scientific">Microbacterium foliorum</name>
    <dbReference type="NCBI Taxonomy" id="104336"/>
    <lineage>
        <taxon>Bacteria</taxon>
        <taxon>Bacillati</taxon>
        <taxon>Actinomycetota</taxon>
        <taxon>Actinomycetes</taxon>
        <taxon>Micrococcales</taxon>
        <taxon>Microbacteriaceae</taxon>
        <taxon>Microbacterium</taxon>
    </lineage>
</organism>
<evidence type="ECO:0000256" key="5">
    <source>
        <dbReference type="SAM" id="Phobius"/>
    </source>
</evidence>
<dbReference type="Pfam" id="PF07690">
    <property type="entry name" value="MFS_1"/>
    <property type="match status" value="1"/>
</dbReference>
<feature type="transmembrane region" description="Helical" evidence="5">
    <location>
        <begin position="306"/>
        <end position="327"/>
    </location>
</feature>